<keyword evidence="1" id="KW-1133">Transmembrane helix</keyword>
<comment type="caution">
    <text evidence="2">The sequence shown here is derived from an EMBL/GenBank/DDBJ whole genome shotgun (WGS) entry which is preliminary data.</text>
</comment>
<evidence type="ECO:0000313" key="3">
    <source>
        <dbReference type="Proteomes" id="UP000283509"/>
    </source>
</evidence>
<dbReference type="AlphaFoldDB" id="A0A423THF6"/>
<gene>
    <name evidence="2" type="ORF">C7M84_005578</name>
</gene>
<name>A0A423THF6_PENVA</name>
<evidence type="ECO:0000256" key="1">
    <source>
        <dbReference type="SAM" id="Phobius"/>
    </source>
</evidence>
<dbReference type="Proteomes" id="UP000283509">
    <property type="component" value="Unassembled WGS sequence"/>
</dbReference>
<accession>A0A423THF6</accession>
<proteinExistence type="predicted"/>
<evidence type="ECO:0000313" key="2">
    <source>
        <dbReference type="EMBL" id="ROT75868.1"/>
    </source>
</evidence>
<sequence>MSYVMSSACHVAERCSVGVLLLIPWASQSRHPQSAHALASVGVVLALVTSTLLLYGRQGLMSVEQYAGEEGASVGLKFMRRVLARARPSSWASRPLHEDEEFVGFGQPGGILQSV</sequence>
<protein>
    <submittedName>
        <fullName evidence="2">Uncharacterized protein</fullName>
    </submittedName>
</protein>
<organism evidence="2 3">
    <name type="scientific">Penaeus vannamei</name>
    <name type="common">Whiteleg shrimp</name>
    <name type="synonym">Litopenaeus vannamei</name>
    <dbReference type="NCBI Taxonomy" id="6689"/>
    <lineage>
        <taxon>Eukaryota</taxon>
        <taxon>Metazoa</taxon>
        <taxon>Ecdysozoa</taxon>
        <taxon>Arthropoda</taxon>
        <taxon>Crustacea</taxon>
        <taxon>Multicrustacea</taxon>
        <taxon>Malacostraca</taxon>
        <taxon>Eumalacostraca</taxon>
        <taxon>Eucarida</taxon>
        <taxon>Decapoda</taxon>
        <taxon>Dendrobranchiata</taxon>
        <taxon>Penaeoidea</taxon>
        <taxon>Penaeidae</taxon>
        <taxon>Penaeus</taxon>
    </lineage>
</organism>
<reference evidence="2 3" key="1">
    <citation type="submission" date="2018-04" db="EMBL/GenBank/DDBJ databases">
        <authorList>
            <person name="Zhang X."/>
            <person name="Yuan J."/>
            <person name="Li F."/>
            <person name="Xiang J."/>
        </authorList>
    </citation>
    <scope>NUCLEOTIDE SEQUENCE [LARGE SCALE GENOMIC DNA]</scope>
    <source>
        <tissue evidence="2">Muscle</tissue>
    </source>
</reference>
<keyword evidence="3" id="KW-1185">Reference proteome</keyword>
<reference evidence="2 3" key="2">
    <citation type="submission" date="2019-01" db="EMBL/GenBank/DDBJ databases">
        <title>The decoding of complex shrimp genome reveals the adaptation for benthos swimmer, frequently molting mechanism and breeding impact on genome.</title>
        <authorList>
            <person name="Sun Y."/>
            <person name="Gao Y."/>
            <person name="Yu Y."/>
        </authorList>
    </citation>
    <scope>NUCLEOTIDE SEQUENCE [LARGE SCALE GENOMIC DNA]</scope>
    <source>
        <tissue evidence="2">Muscle</tissue>
    </source>
</reference>
<keyword evidence="1" id="KW-0472">Membrane</keyword>
<feature type="transmembrane region" description="Helical" evidence="1">
    <location>
        <begin position="35"/>
        <end position="55"/>
    </location>
</feature>
<keyword evidence="1" id="KW-0812">Transmembrane</keyword>
<dbReference type="EMBL" id="QCYY01001721">
    <property type="protein sequence ID" value="ROT75868.1"/>
    <property type="molecule type" value="Genomic_DNA"/>
</dbReference>